<evidence type="ECO:0000259" key="1">
    <source>
        <dbReference type="PROSITE" id="PS50022"/>
    </source>
</evidence>
<name>A0A1J4JDR4_9EUKA</name>
<dbReference type="Proteomes" id="UP000179807">
    <property type="component" value="Unassembled WGS sequence"/>
</dbReference>
<dbReference type="InterPro" id="IPR008979">
    <property type="entry name" value="Galactose-bd-like_sf"/>
</dbReference>
<reference evidence="2" key="1">
    <citation type="submission" date="2016-10" db="EMBL/GenBank/DDBJ databases">
        <authorList>
            <person name="Benchimol M."/>
            <person name="Almeida L.G."/>
            <person name="Vasconcelos A.T."/>
            <person name="Perreira-Neves A."/>
            <person name="Rosa I.A."/>
            <person name="Tasca T."/>
            <person name="Bogo M.R."/>
            <person name="de Souza W."/>
        </authorList>
    </citation>
    <scope>NUCLEOTIDE SEQUENCE [LARGE SCALE GENOMIC DNA]</scope>
    <source>
        <strain evidence="2">K</strain>
    </source>
</reference>
<keyword evidence="3" id="KW-1185">Reference proteome</keyword>
<organism evidence="2 3">
    <name type="scientific">Tritrichomonas foetus</name>
    <dbReference type="NCBI Taxonomy" id="1144522"/>
    <lineage>
        <taxon>Eukaryota</taxon>
        <taxon>Metamonada</taxon>
        <taxon>Parabasalia</taxon>
        <taxon>Tritrichomonadida</taxon>
        <taxon>Tritrichomonadidae</taxon>
        <taxon>Tritrichomonas</taxon>
    </lineage>
</organism>
<dbReference type="PANTHER" id="PTHR47457:SF1">
    <property type="entry name" value="BTB DOMAIN-CONTAINING PROTEIN-RELATED"/>
    <property type="match status" value="1"/>
</dbReference>
<gene>
    <name evidence="2" type="ORF">TRFO_37412</name>
</gene>
<dbReference type="InterPro" id="IPR000421">
    <property type="entry name" value="FA58C"/>
</dbReference>
<dbReference type="SUPFAM" id="SSF49785">
    <property type="entry name" value="Galactose-binding domain-like"/>
    <property type="match status" value="1"/>
</dbReference>
<feature type="domain" description="F5/8 type C" evidence="1">
    <location>
        <begin position="195"/>
        <end position="347"/>
    </location>
</feature>
<dbReference type="Gene3D" id="2.60.120.260">
    <property type="entry name" value="Galactose-binding domain-like"/>
    <property type="match status" value="1"/>
</dbReference>
<evidence type="ECO:0000313" key="2">
    <source>
        <dbReference type="EMBL" id="OHS96431.1"/>
    </source>
</evidence>
<dbReference type="VEuPathDB" id="TrichDB:TRFO_37412"/>
<dbReference type="PANTHER" id="PTHR47457">
    <property type="entry name" value="OS05G0345500 PROTEIN"/>
    <property type="match status" value="1"/>
</dbReference>
<dbReference type="RefSeq" id="XP_068349568.1">
    <property type="nucleotide sequence ID" value="XM_068511411.1"/>
</dbReference>
<dbReference type="PROSITE" id="PS50022">
    <property type="entry name" value="FA58C_3"/>
    <property type="match status" value="1"/>
</dbReference>
<dbReference type="OrthoDB" id="19132at2759"/>
<dbReference type="EMBL" id="MLAK01001177">
    <property type="protein sequence ID" value="OHS96431.1"/>
    <property type="molecule type" value="Genomic_DNA"/>
</dbReference>
<dbReference type="Pfam" id="PF00754">
    <property type="entry name" value="F5_F8_type_C"/>
    <property type="match status" value="1"/>
</dbReference>
<accession>A0A1J4JDR4</accession>
<dbReference type="GeneID" id="94846115"/>
<dbReference type="AlphaFoldDB" id="A0A1J4JDR4"/>
<comment type="caution">
    <text evidence="2">The sequence shown here is derived from an EMBL/GenBank/DDBJ whole genome shotgun (WGS) entry which is preliminary data.</text>
</comment>
<sequence length="353" mass="40153">MYNFPIDSEVEFVAKHLYEISENDECHLKELSLDILIQILSHPSLCIESESWLLAFIIKMTRINEKYSLLYEYLEFDEMSSDDIELFIDSFQLSSINYGIWKSLCKRLISPPNSPLNSPFASKSSSISSFASYEPSSSLLLSQTKGRYKSLSRCQSVDSVAQMNNSLFQQDQNRFENVASFEFSENEGNSLNGVFAYLSSTIENGNIKEAGLIDITSSSAVTIGDLANIVDRDSEMYSYTSNDPDSWIQIDFKNFRLTPTFYSIRTENNPSGYDHMRSWVLEGSEDGHAWTELDRREENGVLNSASAIGHFSIQNSMIAKFLRVRQIGTNWAERNYLSMSNIEFFGNLVRTSA</sequence>
<protein>
    <recommendedName>
        <fullName evidence="1">F5/8 type C domain-containing protein</fullName>
    </recommendedName>
</protein>
<evidence type="ECO:0000313" key="3">
    <source>
        <dbReference type="Proteomes" id="UP000179807"/>
    </source>
</evidence>
<proteinExistence type="predicted"/>